<dbReference type="PANTHER" id="PTHR36138:SF12">
    <property type="entry name" value="OS11G0638500 PROTEIN"/>
    <property type="match status" value="1"/>
</dbReference>
<dbReference type="EnsemblPlants" id="LPERR11G17310.1">
    <property type="protein sequence ID" value="LPERR11G17310.1"/>
    <property type="gene ID" value="LPERR11G17310"/>
</dbReference>
<organism evidence="2 3">
    <name type="scientific">Leersia perrieri</name>
    <dbReference type="NCBI Taxonomy" id="77586"/>
    <lineage>
        <taxon>Eukaryota</taxon>
        <taxon>Viridiplantae</taxon>
        <taxon>Streptophyta</taxon>
        <taxon>Embryophyta</taxon>
        <taxon>Tracheophyta</taxon>
        <taxon>Spermatophyta</taxon>
        <taxon>Magnoliopsida</taxon>
        <taxon>Liliopsida</taxon>
        <taxon>Poales</taxon>
        <taxon>Poaceae</taxon>
        <taxon>BOP clade</taxon>
        <taxon>Oryzoideae</taxon>
        <taxon>Oryzeae</taxon>
        <taxon>Oryzinae</taxon>
        <taxon>Leersia</taxon>
    </lineage>
</organism>
<proteinExistence type="predicted"/>
<name>A0A0D9XUK6_9ORYZ</name>
<evidence type="ECO:0000256" key="1">
    <source>
        <dbReference type="SAM" id="MobiDB-lite"/>
    </source>
</evidence>
<sequence>MDPSDDGDQGKEAPETEKKTKTKMVRYTREQIAYCMANSVEFSEDRLPKLAEALSKELVDKMEPEIVAKIQAIEKHAEEAREEAAGRGTGRENVFGIRDKPGDVLKQYYAKGYAEYEVVVGEEEDKEDGESSHGAAAGGRIRVPAPGRRRFRDGVVVNKSKAGGATIRARSIV</sequence>
<keyword evidence="3" id="KW-1185">Reference proteome</keyword>
<reference evidence="3" key="2">
    <citation type="submission" date="2013-12" db="EMBL/GenBank/DDBJ databases">
        <authorList>
            <person name="Yu Y."/>
            <person name="Lee S."/>
            <person name="de Baynast K."/>
            <person name="Wissotski M."/>
            <person name="Liu L."/>
            <person name="Talag J."/>
            <person name="Goicoechea J."/>
            <person name="Angelova A."/>
            <person name="Jetty R."/>
            <person name="Kudrna D."/>
            <person name="Golser W."/>
            <person name="Rivera L."/>
            <person name="Zhang J."/>
            <person name="Wing R."/>
        </authorList>
    </citation>
    <scope>NUCLEOTIDE SEQUENCE</scope>
</reference>
<reference evidence="2" key="3">
    <citation type="submission" date="2015-04" db="UniProtKB">
        <authorList>
            <consortium name="EnsemblPlants"/>
        </authorList>
    </citation>
    <scope>IDENTIFICATION</scope>
</reference>
<reference evidence="2 3" key="1">
    <citation type="submission" date="2012-08" db="EMBL/GenBank/DDBJ databases">
        <title>Oryza genome evolution.</title>
        <authorList>
            <person name="Wing R.A."/>
        </authorList>
    </citation>
    <scope>NUCLEOTIDE SEQUENCE</scope>
</reference>
<dbReference type="Gramene" id="LPERR11G17310.1">
    <property type="protein sequence ID" value="LPERR11G17310.1"/>
    <property type="gene ID" value="LPERR11G17310"/>
</dbReference>
<feature type="region of interest" description="Disordered" evidence="1">
    <location>
        <begin position="122"/>
        <end position="146"/>
    </location>
</feature>
<dbReference type="Proteomes" id="UP000032180">
    <property type="component" value="Chromosome 11"/>
</dbReference>
<evidence type="ECO:0000313" key="2">
    <source>
        <dbReference type="EnsemblPlants" id="LPERR11G17310.1"/>
    </source>
</evidence>
<dbReference type="AlphaFoldDB" id="A0A0D9XUK6"/>
<dbReference type="PANTHER" id="PTHR36138">
    <property type="entry name" value="EXPRESSED PROTEIN-RELATED"/>
    <property type="match status" value="1"/>
</dbReference>
<evidence type="ECO:0000313" key="3">
    <source>
        <dbReference type="Proteomes" id="UP000032180"/>
    </source>
</evidence>
<dbReference type="HOGENOM" id="CLU_091883_0_0_1"/>
<feature type="compositionally biased region" description="Basic and acidic residues" evidence="1">
    <location>
        <begin position="8"/>
        <end position="19"/>
    </location>
</feature>
<protein>
    <submittedName>
        <fullName evidence="2">Uncharacterized protein</fullName>
    </submittedName>
</protein>
<accession>A0A0D9XUK6</accession>
<feature type="region of interest" description="Disordered" evidence="1">
    <location>
        <begin position="1"/>
        <end position="24"/>
    </location>
</feature>